<dbReference type="EMBL" id="ABDG02000025">
    <property type="protein sequence ID" value="EHK44408.1"/>
    <property type="molecule type" value="Genomic_DNA"/>
</dbReference>
<comment type="caution">
    <text evidence="1">The sequence shown here is derived from an EMBL/GenBank/DDBJ whole genome shotgun (WGS) entry which is preliminary data.</text>
</comment>
<dbReference type="Proteomes" id="UP000005426">
    <property type="component" value="Unassembled WGS sequence"/>
</dbReference>
<dbReference type="AlphaFoldDB" id="G9NY82"/>
<gene>
    <name evidence="1" type="ORF">TRIATDRAFT_293650</name>
</gene>
<reference evidence="1 2" key="1">
    <citation type="journal article" date="2011" name="Genome Biol.">
        <title>Comparative genome sequence analysis underscores mycoparasitism as the ancestral life style of Trichoderma.</title>
        <authorList>
            <person name="Kubicek C.P."/>
            <person name="Herrera-Estrella A."/>
            <person name="Seidl-Seiboth V."/>
            <person name="Martinez D.A."/>
            <person name="Druzhinina I.S."/>
            <person name="Thon M."/>
            <person name="Zeilinger S."/>
            <person name="Casas-Flores S."/>
            <person name="Horwitz B.A."/>
            <person name="Mukherjee P.K."/>
            <person name="Mukherjee M."/>
            <person name="Kredics L."/>
            <person name="Alcaraz L.D."/>
            <person name="Aerts A."/>
            <person name="Antal Z."/>
            <person name="Atanasova L."/>
            <person name="Cervantes-Badillo M.G."/>
            <person name="Challacombe J."/>
            <person name="Chertkov O."/>
            <person name="McCluskey K."/>
            <person name="Coulpier F."/>
            <person name="Deshpande N."/>
            <person name="von Doehren H."/>
            <person name="Ebbole D.J."/>
            <person name="Esquivel-Naranjo E.U."/>
            <person name="Fekete E."/>
            <person name="Flipphi M."/>
            <person name="Glaser F."/>
            <person name="Gomez-Rodriguez E.Y."/>
            <person name="Gruber S."/>
            <person name="Han C."/>
            <person name="Henrissat B."/>
            <person name="Hermosa R."/>
            <person name="Hernandez-Onate M."/>
            <person name="Karaffa L."/>
            <person name="Kosti I."/>
            <person name="Le Crom S."/>
            <person name="Lindquist E."/>
            <person name="Lucas S."/>
            <person name="Luebeck M."/>
            <person name="Luebeck P.S."/>
            <person name="Margeot A."/>
            <person name="Metz B."/>
            <person name="Misra M."/>
            <person name="Nevalainen H."/>
            <person name="Omann M."/>
            <person name="Packer N."/>
            <person name="Perrone G."/>
            <person name="Uresti-Rivera E.E."/>
            <person name="Salamov A."/>
            <person name="Schmoll M."/>
            <person name="Seiboth B."/>
            <person name="Shapiro H."/>
            <person name="Sukno S."/>
            <person name="Tamayo-Ramos J.A."/>
            <person name="Tisch D."/>
            <person name="Wiest A."/>
            <person name="Wilkinson H.H."/>
            <person name="Zhang M."/>
            <person name="Coutinho P.M."/>
            <person name="Kenerley C.M."/>
            <person name="Monte E."/>
            <person name="Baker S.E."/>
            <person name="Grigoriev I.V."/>
        </authorList>
    </citation>
    <scope>NUCLEOTIDE SEQUENCE [LARGE SCALE GENOMIC DNA]</scope>
    <source>
        <strain evidence="2">ATCC 20476 / IMI 206040</strain>
    </source>
</reference>
<organism evidence="1 2">
    <name type="scientific">Hypocrea atroviridis (strain ATCC 20476 / IMI 206040)</name>
    <name type="common">Trichoderma atroviride</name>
    <dbReference type="NCBI Taxonomy" id="452589"/>
    <lineage>
        <taxon>Eukaryota</taxon>
        <taxon>Fungi</taxon>
        <taxon>Dikarya</taxon>
        <taxon>Ascomycota</taxon>
        <taxon>Pezizomycotina</taxon>
        <taxon>Sordariomycetes</taxon>
        <taxon>Hypocreomycetidae</taxon>
        <taxon>Hypocreales</taxon>
        <taxon>Hypocreaceae</taxon>
        <taxon>Trichoderma</taxon>
    </lineage>
</organism>
<dbReference type="HOGENOM" id="CLU_2210416_0_0_1"/>
<protein>
    <submittedName>
        <fullName evidence="1">Uncharacterized protein</fullName>
    </submittedName>
</protein>
<evidence type="ECO:0000313" key="2">
    <source>
        <dbReference type="Proteomes" id="UP000005426"/>
    </source>
</evidence>
<keyword evidence="2" id="KW-1185">Reference proteome</keyword>
<accession>G9NY82</accession>
<evidence type="ECO:0000313" key="1">
    <source>
        <dbReference type="EMBL" id="EHK44408.1"/>
    </source>
</evidence>
<proteinExistence type="predicted"/>
<name>G9NY82_HYPAI</name>
<sequence>MPILAIYWKILDWLCVGKFVYFLIGQPFQPSRTDEMLRLENRLCRAYRLIKARSLLQMTDNIYQKQSLNLPISVSSWQRPTAVAGPSPLQRLYLSWSDAKGVAFSFK</sequence>